<comment type="caution">
    <text evidence="1">The sequence shown here is derived from an EMBL/GenBank/DDBJ whole genome shotgun (WGS) entry which is preliminary data.</text>
</comment>
<organism evidence="1 2">
    <name type="scientific">Rotaria magnacalcarata</name>
    <dbReference type="NCBI Taxonomy" id="392030"/>
    <lineage>
        <taxon>Eukaryota</taxon>
        <taxon>Metazoa</taxon>
        <taxon>Spiralia</taxon>
        <taxon>Gnathifera</taxon>
        <taxon>Rotifera</taxon>
        <taxon>Eurotatoria</taxon>
        <taxon>Bdelloidea</taxon>
        <taxon>Philodinida</taxon>
        <taxon>Philodinidae</taxon>
        <taxon>Rotaria</taxon>
    </lineage>
</organism>
<dbReference type="Proteomes" id="UP000681720">
    <property type="component" value="Unassembled WGS sequence"/>
</dbReference>
<accession>A0A8S3K767</accession>
<dbReference type="PANTHER" id="PTHR46478:SF1">
    <property type="entry name" value="VON WILLEBRAND FACTOR A DOMAIN-CONTAINING PROTEIN 3A"/>
    <property type="match status" value="1"/>
</dbReference>
<reference evidence="1" key="1">
    <citation type="submission" date="2021-02" db="EMBL/GenBank/DDBJ databases">
        <authorList>
            <person name="Nowell W R."/>
        </authorList>
    </citation>
    <scope>NUCLEOTIDE SEQUENCE</scope>
</reference>
<dbReference type="AlphaFoldDB" id="A0A8S3K767"/>
<sequence>GCSDENCTHIDSTCPNNNSKCAFKTNSSSNLLKALRRVSLMSNFDTLLLVVGSLPDQNIDVIADYLSQLFCGQDVPRIHAVSYDCSHHLVNALLKTVTASASAFASLASARNRTEPTSNALVPHNPLKFVFEYQFINDKTQFTRISFF</sequence>
<proteinExistence type="predicted"/>
<feature type="non-terminal residue" evidence="1">
    <location>
        <position position="1"/>
    </location>
</feature>
<protein>
    <submittedName>
        <fullName evidence="1">Uncharacterized protein</fullName>
    </submittedName>
</protein>
<gene>
    <name evidence="1" type="ORF">GIL414_LOCUS86144</name>
</gene>
<dbReference type="EMBL" id="CAJOBJ010373405">
    <property type="protein sequence ID" value="CAF5224504.1"/>
    <property type="molecule type" value="Genomic_DNA"/>
</dbReference>
<evidence type="ECO:0000313" key="2">
    <source>
        <dbReference type="Proteomes" id="UP000681720"/>
    </source>
</evidence>
<evidence type="ECO:0000313" key="1">
    <source>
        <dbReference type="EMBL" id="CAF5224504.1"/>
    </source>
</evidence>
<name>A0A8S3K767_9BILA</name>
<dbReference type="PANTHER" id="PTHR46478">
    <property type="entry name" value="VON WILLEBRAND FACTOR A DOMAIN-CONTAINING PROTEIN 3A"/>
    <property type="match status" value="1"/>
</dbReference>